<name>A0A3A9YCH2_9ACTN</name>
<dbReference type="OrthoDB" id="3389613at2"/>
<organism evidence="3 5">
    <name type="scientific">Micromonospora musae</name>
    <dbReference type="NCBI Taxonomy" id="1894970"/>
    <lineage>
        <taxon>Bacteria</taxon>
        <taxon>Bacillati</taxon>
        <taxon>Actinomycetota</taxon>
        <taxon>Actinomycetes</taxon>
        <taxon>Micromonosporales</taxon>
        <taxon>Micromonosporaceae</taxon>
        <taxon>Micromonospora</taxon>
    </lineage>
</organism>
<dbReference type="Proteomes" id="UP000275865">
    <property type="component" value="Unassembled WGS sequence"/>
</dbReference>
<evidence type="ECO:0008006" key="6">
    <source>
        <dbReference type="Google" id="ProtNLM"/>
    </source>
</evidence>
<protein>
    <recommendedName>
        <fullName evidence="6">Lipoprotein</fullName>
    </recommendedName>
</protein>
<proteinExistence type="predicted"/>
<feature type="signal peptide" evidence="1">
    <location>
        <begin position="1"/>
        <end position="22"/>
    </location>
</feature>
<keyword evidence="4" id="KW-1185">Reference proteome</keyword>
<dbReference type="EMBL" id="RAZT01000007">
    <property type="protein sequence ID" value="RKN31834.1"/>
    <property type="molecule type" value="Genomic_DNA"/>
</dbReference>
<evidence type="ECO:0000313" key="4">
    <source>
        <dbReference type="Proteomes" id="UP000271548"/>
    </source>
</evidence>
<dbReference type="EMBL" id="RAZS01000001">
    <property type="protein sequence ID" value="RKN23852.1"/>
    <property type="molecule type" value="Genomic_DNA"/>
</dbReference>
<evidence type="ECO:0000256" key="1">
    <source>
        <dbReference type="SAM" id="SignalP"/>
    </source>
</evidence>
<reference evidence="4 5" key="1">
    <citation type="submission" date="2018-09" db="EMBL/GenBank/DDBJ databases">
        <title>Micromonospora sp. nov. MS1-9, isolated from a root of Musa sp.</title>
        <authorList>
            <person name="Kuncharoen N."/>
            <person name="Kudo T."/>
            <person name="Ohkuma M."/>
            <person name="Yuki M."/>
            <person name="Tanasupawat S."/>
        </authorList>
    </citation>
    <scope>NUCLEOTIDE SEQUENCE [LARGE SCALE GENOMIC DNA]</scope>
    <source>
        <strain evidence="3 5">MS1-9</strain>
        <strain evidence="2 4">NGC1-4</strain>
    </source>
</reference>
<evidence type="ECO:0000313" key="3">
    <source>
        <dbReference type="EMBL" id="RKN31834.1"/>
    </source>
</evidence>
<evidence type="ECO:0000313" key="5">
    <source>
        <dbReference type="Proteomes" id="UP000275865"/>
    </source>
</evidence>
<accession>A0A3A9YCH2</accession>
<keyword evidence="1" id="KW-0732">Signal</keyword>
<gene>
    <name evidence="3" type="ORF">D7044_16310</name>
    <name evidence="2" type="ORF">D7147_02120</name>
</gene>
<sequence length="157" mass="16012">MPTLRLRTLGSLTVLAALGALAAGCETSTEPDAAGSAPSSAAAASPTVDLAANKKTVCEAGLQAVKAGFGGMADDAIAQIDKPVSKAEEDRLIRAHYTTIVTGLKAQAPQAADSAVRTAFENLAGAIEQRMADKKPMEVDEPSLTKPIEAFDTACAN</sequence>
<evidence type="ECO:0000313" key="2">
    <source>
        <dbReference type="EMBL" id="RKN23852.1"/>
    </source>
</evidence>
<dbReference type="PROSITE" id="PS51257">
    <property type="entry name" value="PROKAR_LIPOPROTEIN"/>
    <property type="match status" value="1"/>
</dbReference>
<dbReference type="Proteomes" id="UP000271548">
    <property type="component" value="Unassembled WGS sequence"/>
</dbReference>
<dbReference type="RefSeq" id="WP_120673529.1">
    <property type="nucleotide sequence ID" value="NZ_RAZS01000001.1"/>
</dbReference>
<comment type="caution">
    <text evidence="3">The sequence shown here is derived from an EMBL/GenBank/DDBJ whole genome shotgun (WGS) entry which is preliminary data.</text>
</comment>
<dbReference type="AlphaFoldDB" id="A0A3A9YCH2"/>
<feature type="chain" id="PRO_5017296021" description="Lipoprotein" evidence="1">
    <location>
        <begin position="23"/>
        <end position="157"/>
    </location>
</feature>